<dbReference type="GO" id="GO:0005576">
    <property type="term" value="C:extracellular region"/>
    <property type="evidence" value="ECO:0007669"/>
    <property type="project" value="UniProtKB-SubCell"/>
</dbReference>
<evidence type="ECO:0000256" key="5">
    <source>
        <dbReference type="SAM" id="SignalP"/>
    </source>
</evidence>
<feature type="chain" id="PRO_5042070545" description="Peptidase A1 domain-containing protein" evidence="5">
    <location>
        <begin position="23"/>
        <end position="396"/>
    </location>
</feature>
<dbReference type="InterPro" id="IPR001461">
    <property type="entry name" value="Aspartic_peptidase_A1"/>
</dbReference>
<dbReference type="PROSITE" id="PS51767">
    <property type="entry name" value="PEPTIDASE_A1"/>
    <property type="match status" value="1"/>
</dbReference>
<gene>
    <name evidence="7" type="ORF">RND71_021537</name>
</gene>
<dbReference type="InterPro" id="IPR033121">
    <property type="entry name" value="PEPTIDASE_A1"/>
</dbReference>
<keyword evidence="8" id="KW-1185">Reference proteome</keyword>
<dbReference type="PANTHER" id="PTHR47965">
    <property type="entry name" value="ASPARTYL PROTEASE-RELATED"/>
    <property type="match status" value="1"/>
</dbReference>
<dbReference type="AlphaFoldDB" id="A0AAE1RWQ2"/>
<evidence type="ECO:0000313" key="8">
    <source>
        <dbReference type="Proteomes" id="UP001291623"/>
    </source>
</evidence>
<evidence type="ECO:0000256" key="3">
    <source>
        <dbReference type="ARBA" id="ARBA00022525"/>
    </source>
</evidence>
<evidence type="ECO:0000259" key="6">
    <source>
        <dbReference type="PROSITE" id="PS51767"/>
    </source>
</evidence>
<dbReference type="Pfam" id="PF14541">
    <property type="entry name" value="TAXi_C"/>
    <property type="match status" value="1"/>
</dbReference>
<dbReference type="Gene3D" id="2.40.70.10">
    <property type="entry name" value="Acid Proteases"/>
    <property type="match status" value="2"/>
</dbReference>
<dbReference type="PANTHER" id="PTHR47965:SF42">
    <property type="entry name" value="PEPTIDASE A1 DOMAIN-CONTAINING PROTEIN"/>
    <property type="match status" value="1"/>
</dbReference>
<dbReference type="InterPro" id="IPR032799">
    <property type="entry name" value="TAXi_C"/>
</dbReference>
<dbReference type="InterPro" id="IPR032861">
    <property type="entry name" value="TAXi_N"/>
</dbReference>
<evidence type="ECO:0000256" key="1">
    <source>
        <dbReference type="ARBA" id="ARBA00004239"/>
    </source>
</evidence>
<dbReference type="InterPro" id="IPR021109">
    <property type="entry name" value="Peptidase_aspartic_dom_sf"/>
</dbReference>
<dbReference type="SUPFAM" id="SSF50630">
    <property type="entry name" value="Acid proteases"/>
    <property type="match status" value="1"/>
</dbReference>
<evidence type="ECO:0000256" key="4">
    <source>
        <dbReference type="ARBA" id="ARBA00022729"/>
    </source>
</evidence>
<reference evidence="7" key="1">
    <citation type="submission" date="2023-12" db="EMBL/GenBank/DDBJ databases">
        <title>Genome assembly of Anisodus tanguticus.</title>
        <authorList>
            <person name="Wang Y.-J."/>
        </authorList>
    </citation>
    <scope>NUCLEOTIDE SEQUENCE</scope>
    <source>
        <strain evidence="7">KB-2021</strain>
        <tissue evidence="7">Leaf</tissue>
    </source>
</reference>
<sequence length="396" mass="44252">MSSSNSYLFNFCFLLTISTCLAQTNFKPKTLFLTVKKDLSTLQYITEIHQRTPLIPVKLAVHLGSENVWVDCETGFKSSTYKPAICDSRQCNLARSTACGDCLTENKTRPGCNNNACDNIVSNPAMDTIYTGGEIAEDVLTIQSIDVSLRGPIVTLPNFIFTCSPSFLTENLGKDVKGMIGFGQQSHIFFALGFDASQDLIYTPIIINPNLYYIKRASPEYYIQVSSITINEKTVPLNKTLLLLDHDDKGGTRISTAIPYTVLEPSIYSALSKAFVNEMPKDVKTVFPVPPFRTCFDSSFIGLSRLGYNAPRINLVFHTPNVYWNITGANSLVKVSQRVVCLAFVERIHPWGQAIVIGGYQMQDNLVEFDLARKRIGFSNSLFFRQTMCSNQFYTN</sequence>
<organism evidence="7 8">
    <name type="scientific">Anisodus tanguticus</name>
    <dbReference type="NCBI Taxonomy" id="243964"/>
    <lineage>
        <taxon>Eukaryota</taxon>
        <taxon>Viridiplantae</taxon>
        <taxon>Streptophyta</taxon>
        <taxon>Embryophyta</taxon>
        <taxon>Tracheophyta</taxon>
        <taxon>Spermatophyta</taxon>
        <taxon>Magnoliopsida</taxon>
        <taxon>eudicotyledons</taxon>
        <taxon>Gunneridae</taxon>
        <taxon>Pentapetalae</taxon>
        <taxon>asterids</taxon>
        <taxon>lamiids</taxon>
        <taxon>Solanales</taxon>
        <taxon>Solanaceae</taxon>
        <taxon>Solanoideae</taxon>
        <taxon>Hyoscyameae</taxon>
        <taxon>Anisodus</taxon>
    </lineage>
</organism>
<evidence type="ECO:0000256" key="2">
    <source>
        <dbReference type="ARBA" id="ARBA00007447"/>
    </source>
</evidence>
<name>A0AAE1RWQ2_9SOLA</name>
<feature type="domain" description="Peptidase A1" evidence="6">
    <location>
        <begin position="44"/>
        <end position="379"/>
    </location>
</feature>
<dbReference type="Pfam" id="PF14543">
    <property type="entry name" value="TAXi_N"/>
    <property type="match status" value="1"/>
</dbReference>
<keyword evidence="3" id="KW-0964">Secreted</keyword>
<comment type="caution">
    <text evidence="7">The sequence shown here is derived from an EMBL/GenBank/DDBJ whole genome shotgun (WGS) entry which is preliminary data.</text>
</comment>
<accession>A0AAE1RWQ2</accession>
<keyword evidence="4 5" id="KW-0732">Signal</keyword>
<comment type="subcellular location">
    <subcellularLocation>
        <location evidence="1">Secreted</location>
        <location evidence="1">Extracellular space</location>
    </subcellularLocation>
</comment>
<feature type="signal peptide" evidence="5">
    <location>
        <begin position="1"/>
        <end position="22"/>
    </location>
</feature>
<evidence type="ECO:0000313" key="7">
    <source>
        <dbReference type="EMBL" id="KAK4359308.1"/>
    </source>
</evidence>
<dbReference type="EMBL" id="JAVYJV010000011">
    <property type="protein sequence ID" value="KAK4359308.1"/>
    <property type="molecule type" value="Genomic_DNA"/>
</dbReference>
<dbReference type="Proteomes" id="UP001291623">
    <property type="component" value="Unassembled WGS sequence"/>
</dbReference>
<dbReference type="FunFam" id="2.40.70.10:FF:000041">
    <property type="entry name" value="Basic 7S globulin"/>
    <property type="match status" value="1"/>
</dbReference>
<comment type="similarity">
    <text evidence="2">Belongs to the peptidase A1 family.</text>
</comment>
<proteinExistence type="inferred from homology"/>
<dbReference type="GO" id="GO:0004190">
    <property type="term" value="F:aspartic-type endopeptidase activity"/>
    <property type="evidence" value="ECO:0007669"/>
    <property type="project" value="InterPro"/>
</dbReference>
<dbReference type="GO" id="GO:0006508">
    <property type="term" value="P:proteolysis"/>
    <property type="evidence" value="ECO:0007669"/>
    <property type="project" value="InterPro"/>
</dbReference>
<protein>
    <recommendedName>
        <fullName evidence="6">Peptidase A1 domain-containing protein</fullName>
    </recommendedName>
</protein>